<keyword evidence="4 7" id="KW-0040">ANK repeat</keyword>
<dbReference type="GO" id="GO:0001228">
    <property type="term" value="F:DNA-binding transcription activator activity, RNA polymerase II-specific"/>
    <property type="evidence" value="ECO:0007669"/>
    <property type="project" value="UniProtKB-ARBA"/>
</dbReference>
<evidence type="ECO:0000256" key="8">
    <source>
        <dbReference type="SAM" id="MobiDB-lite"/>
    </source>
</evidence>
<name>A0A2B7XKY3_9EURO</name>
<dbReference type="GO" id="GO:0003677">
    <property type="term" value="F:DNA binding"/>
    <property type="evidence" value="ECO:0007669"/>
    <property type="project" value="InterPro"/>
</dbReference>
<dbReference type="FunFam" id="1.25.40.20:FF:000291">
    <property type="entry name" value="APSES transcription factor, putative"/>
    <property type="match status" value="1"/>
</dbReference>
<dbReference type="Gene3D" id="3.10.260.10">
    <property type="entry name" value="Transcription regulator HTH, APSES-type DNA-binding domain"/>
    <property type="match status" value="1"/>
</dbReference>
<feature type="region of interest" description="Disordered" evidence="8">
    <location>
        <begin position="113"/>
        <end position="132"/>
    </location>
</feature>
<evidence type="ECO:0000256" key="1">
    <source>
        <dbReference type="ARBA" id="ARBA00019309"/>
    </source>
</evidence>
<sequence length="760" mass="84429">MAAASVWGNKIYSATYSSVPVYEFKVGADNVMRRRADDWINATHILKVAGLDKPARTRILEREVQKGVHEKVQGGYGKYQGTWVPLQEGRELAERNGILEKLLPIFDFVAGDRSPPPAPKHTTAASSRPRVQKNVAANRRLVSEESSFSPRKQQQQVLQPPMPQTSFSQEPHFSAVNQSFRDDESIAQASIESSSMIADEDMAPMSQHSTQSRKRKRGLNEVNLSIIEQQHIIYGDQLLDYFMTVGDAPAATRILPPEPPANFQVDRPIDDHGNTALHWACSMGDIDIVRDLINRGANVKALSNHDETPLVRAVLFTNNYEKGTMQDLADLLQETITFRDWFGATVFNHLAATTRSKGKWKSSRYYCQVLMDKLNDILPPHQISLLLSSQDSNGDTAALAAAKNGCYRLATMLLSQCPEAGDILNKAGESANAILQTISRRQKDNPPAPSSVTHHSVTDTEHAELNNTSDNTAIYRPSTSSEATASLLSKVGSIVEEASRKLALAYGDIKWPPQGEEDIGNPQRLHEHLESDRENIRKQAASLTAKENETDELEAKLERFNKVKRDYESLLEQVQRLQLLKRLQDAKVDPESRAQTNSSGESAGSSSNNHATSTSTSTKKSPEDLNLLYQVASQLFEAQQARQKAIKELIQQKADAGVSTKLDVHRKLVSLATGLPEEELDPMSSELANALEFDRANEKRPDDRDLGLDGALDGDEQQHLEYQQEKKQPQQKQQQQALATRRDSMGMPMPMSMSERAVPG</sequence>
<keyword evidence="5" id="KW-0183">Conidiation</keyword>
<keyword evidence="11" id="KW-1185">Reference proteome</keyword>
<dbReference type="InterPro" id="IPR018004">
    <property type="entry name" value="KilA/APSES_HTH"/>
</dbReference>
<reference evidence="10 11" key="1">
    <citation type="submission" date="2017-10" db="EMBL/GenBank/DDBJ databases">
        <title>Comparative genomics in systemic dimorphic fungi from Ajellomycetaceae.</title>
        <authorList>
            <person name="Munoz J.F."/>
            <person name="Mcewen J.G."/>
            <person name="Clay O.K."/>
            <person name="Cuomo C.A."/>
        </authorList>
    </citation>
    <scope>NUCLEOTIDE SEQUENCE [LARGE SCALE GENOMIC DNA]</scope>
    <source>
        <strain evidence="10 11">UAMH130</strain>
    </source>
</reference>
<dbReference type="PROSITE" id="PS50297">
    <property type="entry name" value="ANK_REP_REGION"/>
    <property type="match status" value="1"/>
</dbReference>
<feature type="compositionally biased region" description="Basic and acidic residues" evidence="8">
    <location>
        <begin position="694"/>
        <end position="707"/>
    </location>
</feature>
<evidence type="ECO:0000256" key="3">
    <source>
        <dbReference type="ARBA" id="ARBA00022969"/>
    </source>
</evidence>
<feature type="region of interest" description="Disordered" evidence="8">
    <location>
        <begin position="194"/>
        <end position="217"/>
    </location>
</feature>
<dbReference type="GO" id="GO:0030907">
    <property type="term" value="C:MBF transcription complex"/>
    <property type="evidence" value="ECO:0007669"/>
    <property type="project" value="TreeGrafter"/>
</dbReference>
<dbReference type="PANTHER" id="PTHR43828">
    <property type="entry name" value="ASPARAGINASE"/>
    <property type="match status" value="1"/>
</dbReference>
<keyword evidence="2" id="KW-0677">Repeat</keyword>
<feature type="region of interest" description="Disordered" evidence="8">
    <location>
        <begin position="510"/>
        <end position="531"/>
    </location>
</feature>
<dbReference type="InterPro" id="IPR036770">
    <property type="entry name" value="Ankyrin_rpt-contain_sf"/>
</dbReference>
<dbReference type="Pfam" id="PF00023">
    <property type="entry name" value="Ank"/>
    <property type="match status" value="1"/>
</dbReference>
<feature type="region of interest" description="Disordered" evidence="8">
    <location>
        <begin position="441"/>
        <end position="474"/>
    </location>
</feature>
<dbReference type="EMBL" id="PDNC01000004">
    <property type="protein sequence ID" value="PGH09441.1"/>
    <property type="molecule type" value="Genomic_DNA"/>
</dbReference>
<dbReference type="Pfam" id="PF04383">
    <property type="entry name" value="KilA-N"/>
    <property type="match status" value="1"/>
</dbReference>
<dbReference type="SMART" id="SM00248">
    <property type="entry name" value="ANK"/>
    <property type="match status" value="2"/>
</dbReference>
<evidence type="ECO:0000256" key="5">
    <source>
        <dbReference type="ARBA" id="ARBA00023321"/>
    </source>
</evidence>
<feature type="region of interest" description="Disordered" evidence="8">
    <location>
        <begin position="142"/>
        <end position="169"/>
    </location>
</feature>
<feature type="repeat" description="ANK" evidence="7">
    <location>
        <begin position="272"/>
        <end position="304"/>
    </location>
</feature>
<evidence type="ECO:0000256" key="4">
    <source>
        <dbReference type="ARBA" id="ARBA00023043"/>
    </source>
</evidence>
<evidence type="ECO:0000313" key="11">
    <source>
        <dbReference type="Proteomes" id="UP000224080"/>
    </source>
</evidence>
<evidence type="ECO:0000256" key="7">
    <source>
        <dbReference type="PROSITE-ProRule" id="PRU00023"/>
    </source>
</evidence>
<comment type="caution">
    <text evidence="10">The sequence shown here is derived from an EMBL/GenBank/DDBJ whole genome shotgun (WGS) entry which is preliminary data.</text>
</comment>
<dbReference type="GO" id="GO:0033309">
    <property type="term" value="C:SBF transcription complex"/>
    <property type="evidence" value="ECO:0007669"/>
    <property type="project" value="TreeGrafter"/>
</dbReference>
<accession>A0A2B7XKY3</accession>
<dbReference type="PANTHER" id="PTHR43828:SF15">
    <property type="entry name" value="TRANSCRIPTION FACTOR MBP1"/>
    <property type="match status" value="1"/>
</dbReference>
<protein>
    <recommendedName>
        <fullName evidence="1">Cell pattern formation-associated protein stuA</fullName>
    </recommendedName>
    <alternativeName>
        <fullName evidence="6">Stunted protein A</fullName>
    </alternativeName>
</protein>
<dbReference type="Gene3D" id="1.25.40.20">
    <property type="entry name" value="Ankyrin repeat-containing domain"/>
    <property type="match status" value="1"/>
</dbReference>
<dbReference type="GO" id="GO:0030435">
    <property type="term" value="P:sporulation resulting in formation of a cellular spore"/>
    <property type="evidence" value="ECO:0007669"/>
    <property type="project" value="UniProtKB-KW"/>
</dbReference>
<dbReference type="InterPro" id="IPR002110">
    <property type="entry name" value="Ankyrin_rpt"/>
</dbReference>
<feature type="region of interest" description="Disordered" evidence="8">
    <location>
        <begin position="586"/>
        <end position="621"/>
    </location>
</feature>
<evidence type="ECO:0000256" key="6">
    <source>
        <dbReference type="ARBA" id="ARBA00031907"/>
    </source>
</evidence>
<dbReference type="SUPFAM" id="SSF54616">
    <property type="entry name" value="DNA-binding domain of Mlu1-box binding protein MBP1"/>
    <property type="match status" value="1"/>
</dbReference>
<dbReference type="GO" id="GO:0048315">
    <property type="term" value="P:conidium formation"/>
    <property type="evidence" value="ECO:0007669"/>
    <property type="project" value="UniProtKB-KW"/>
</dbReference>
<evidence type="ECO:0000313" key="10">
    <source>
        <dbReference type="EMBL" id="PGH09441.1"/>
    </source>
</evidence>
<dbReference type="InterPro" id="IPR051642">
    <property type="entry name" value="SWI6-like"/>
</dbReference>
<dbReference type="FunFam" id="3.10.260.10:FF:000001">
    <property type="entry name" value="APSES transcription factor (MbpA)"/>
    <property type="match status" value="1"/>
</dbReference>
<keyword evidence="3" id="KW-0749">Sporulation</keyword>
<dbReference type="AlphaFoldDB" id="A0A2B7XKY3"/>
<evidence type="ECO:0000256" key="2">
    <source>
        <dbReference type="ARBA" id="ARBA00022737"/>
    </source>
</evidence>
<dbReference type="OrthoDB" id="6718656at2759"/>
<feature type="domain" description="HTH APSES-type" evidence="9">
    <location>
        <begin position="11"/>
        <end position="117"/>
    </location>
</feature>
<dbReference type="PROSITE" id="PS51299">
    <property type="entry name" value="HTH_APSES"/>
    <property type="match status" value="1"/>
</dbReference>
<dbReference type="Proteomes" id="UP000224080">
    <property type="component" value="Unassembled WGS sequence"/>
</dbReference>
<dbReference type="STRING" id="2060905.A0A2B7XKY3"/>
<feature type="compositionally biased region" description="Low complexity" evidence="8">
    <location>
        <begin position="745"/>
        <end position="754"/>
    </location>
</feature>
<dbReference type="InterPro" id="IPR036887">
    <property type="entry name" value="HTH_APSES_sf"/>
</dbReference>
<proteinExistence type="predicted"/>
<feature type="compositionally biased region" description="Low complexity" evidence="8">
    <location>
        <begin position="597"/>
        <end position="619"/>
    </location>
</feature>
<dbReference type="SUPFAM" id="SSF48403">
    <property type="entry name" value="Ankyrin repeat"/>
    <property type="match status" value="1"/>
</dbReference>
<dbReference type="SMART" id="SM01252">
    <property type="entry name" value="KilA-N"/>
    <property type="match status" value="1"/>
</dbReference>
<dbReference type="PROSITE" id="PS50088">
    <property type="entry name" value="ANK_REPEAT"/>
    <property type="match status" value="1"/>
</dbReference>
<feature type="compositionally biased region" description="Low complexity" evidence="8">
    <location>
        <begin position="150"/>
        <end position="159"/>
    </location>
</feature>
<dbReference type="InterPro" id="IPR003163">
    <property type="entry name" value="Tscrpt_reg_HTH_APSES-type"/>
</dbReference>
<organism evidence="10 11">
    <name type="scientific">Blastomyces parvus</name>
    <dbReference type="NCBI Taxonomy" id="2060905"/>
    <lineage>
        <taxon>Eukaryota</taxon>
        <taxon>Fungi</taxon>
        <taxon>Dikarya</taxon>
        <taxon>Ascomycota</taxon>
        <taxon>Pezizomycotina</taxon>
        <taxon>Eurotiomycetes</taxon>
        <taxon>Eurotiomycetidae</taxon>
        <taxon>Onygenales</taxon>
        <taxon>Ajellomycetaceae</taxon>
        <taxon>Blastomyces</taxon>
    </lineage>
</organism>
<feature type="compositionally biased region" description="Basic and acidic residues" evidence="8">
    <location>
        <begin position="716"/>
        <end position="728"/>
    </location>
</feature>
<gene>
    <name evidence="10" type="ORF">GX51_00546</name>
</gene>
<evidence type="ECO:0000259" key="9">
    <source>
        <dbReference type="PROSITE" id="PS51299"/>
    </source>
</evidence>
<feature type="region of interest" description="Disordered" evidence="8">
    <location>
        <begin position="694"/>
        <end position="760"/>
    </location>
</feature>